<evidence type="ECO:0000259" key="3">
    <source>
        <dbReference type="Pfam" id="PF19305"/>
    </source>
</evidence>
<organism evidence="4 5">
    <name type="scientific">Variovorax humicola</name>
    <dbReference type="NCBI Taxonomy" id="1769758"/>
    <lineage>
        <taxon>Bacteria</taxon>
        <taxon>Pseudomonadati</taxon>
        <taxon>Pseudomonadota</taxon>
        <taxon>Betaproteobacteria</taxon>
        <taxon>Burkholderiales</taxon>
        <taxon>Comamonadaceae</taxon>
        <taxon>Variovorax</taxon>
    </lineage>
</organism>
<accession>A0ABU8VXV6</accession>
<dbReference type="SUPFAM" id="SSF103378">
    <property type="entry name" value="2-methylcitrate dehydratase PrpD"/>
    <property type="match status" value="1"/>
</dbReference>
<evidence type="ECO:0000313" key="5">
    <source>
        <dbReference type="Proteomes" id="UP001363010"/>
    </source>
</evidence>
<dbReference type="Gene3D" id="1.10.4100.10">
    <property type="entry name" value="2-methylcitrate dehydratase PrpD"/>
    <property type="match status" value="1"/>
</dbReference>
<dbReference type="Proteomes" id="UP001363010">
    <property type="component" value="Unassembled WGS sequence"/>
</dbReference>
<feature type="domain" description="MmgE/PrpD N-terminal" evidence="2">
    <location>
        <begin position="5"/>
        <end position="222"/>
    </location>
</feature>
<dbReference type="Gene3D" id="3.30.1330.120">
    <property type="entry name" value="2-methylcitrate dehydratase PrpD"/>
    <property type="match status" value="1"/>
</dbReference>
<keyword evidence="5" id="KW-1185">Reference proteome</keyword>
<comment type="caution">
    <text evidence="4">The sequence shown here is derived from an EMBL/GenBank/DDBJ whole genome shotgun (WGS) entry which is preliminary data.</text>
</comment>
<dbReference type="EMBL" id="JBBKZV010000005">
    <property type="protein sequence ID" value="MEJ8822659.1"/>
    <property type="molecule type" value="Genomic_DNA"/>
</dbReference>
<reference evidence="4 5" key="1">
    <citation type="submission" date="2024-03" db="EMBL/GenBank/DDBJ databases">
        <title>Novel species of the genus Variovorax.</title>
        <authorList>
            <person name="Liu Q."/>
            <person name="Xin Y.-H."/>
        </authorList>
    </citation>
    <scope>NUCLEOTIDE SEQUENCE [LARGE SCALE GENOMIC DNA]</scope>
    <source>
        <strain evidence="4 5">KACC 18501</strain>
    </source>
</reference>
<dbReference type="InterPro" id="IPR042183">
    <property type="entry name" value="MmgE/PrpD_sf_1"/>
</dbReference>
<dbReference type="PANTHER" id="PTHR16943:SF8">
    <property type="entry name" value="2-METHYLCITRATE DEHYDRATASE"/>
    <property type="match status" value="1"/>
</dbReference>
<dbReference type="InterPro" id="IPR036148">
    <property type="entry name" value="MmgE/PrpD_sf"/>
</dbReference>
<dbReference type="PANTHER" id="PTHR16943">
    <property type="entry name" value="2-METHYLCITRATE DEHYDRATASE-RELATED"/>
    <property type="match status" value="1"/>
</dbReference>
<dbReference type="RefSeq" id="WP_340363699.1">
    <property type="nucleotide sequence ID" value="NZ_JBBKZV010000005.1"/>
</dbReference>
<evidence type="ECO:0000256" key="1">
    <source>
        <dbReference type="ARBA" id="ARBA00006174"/>
    </source>
</evidence>
<evidence type="ECO:0000259" key="2">
    <source>
        <dbReference type="Pfam" id="PF03972"/>
    </source>
</evidence>
<dbReference type="Pfam" id="PF03972">
    <property type="entry name" value="MmgE_PrpD_N"/>
    <property type="match status" value="1"/>
</dbReference>
<protein>
    <submittedName>
        <fullName evidence="4">MmgE/PrpD family protein</fullName>
    </submittedName>
</protein>
<proteinExistence type="inferred from homology"/>
<dbReference type="Pfam" id="PF19305">
    <property type="entry name" value="MmgE_PrpD_C"/>
    <property type="match status" value="1"/>
</dbReference>
<dbReference type="InterPro" id="IPR045337">
    <property type="entry name" value="MmgE_PrpD_C"/>
</dbReference>
<dbReference type="InterPro" id="IPR045336">
    <property type="entry name" value="MmgE_PrpD_N"/>
</dbReference>
<comment type="similarity">
    <text evidence="1">Belongs to the PrpD family.</text>
</comment>
<evidence type="ECO:0000313" key="4">
    <source>
        <dbReference type="EMBL" id="MEJ8822659.1"/>
    </source>
</evidence>
<name>A0ABU8VXV6_9BURK</name>
<feature type="domain" description="MmgE/PrpD C-terminal" evidence="3">
    <location>
        <begin position="259"/>
        <end position="419"/>
    </location>
</feature>
<sequence>MDYLERFSGFAASLSFDQLPAAARIHTGWILADTVAAIVAGSAEPELRALAAMQTEGCATLVGLGRNTQPAMAALVNGCAGTFLEMDEGNRFSRGHPAVHVIPALLALSEQTGANADAFLSALVAGYEVGSRIGASSQLRGAMHPHGTWGTVGAAAACARLLGVDAAAMRETLNVSASMTIATSKRTMLEGGLVRNIYAGLANQNGLLASQLVGCGFTGERDGLRSLFGEIVSEHFDTAALLQDLGEDWHLTHNYFKLHSCCRYNHGTLDAIDALAAREGLPDADAIERVEVRSYHLAAELSDPEPRNTLAAKFSVPFAVATRLINGSSALASFTWDAVRDERVRALARKVSITEDPAMTRRLPQERPARVVITDRAGRQWVGEAGVNRGDDAAPYGEHELRAKFMDLTGRVWPAAHADDVLRATHALCAGTLPLIEWLALLRHAPLH</sequence>
<dbReference type="InterPro" id="IPR042188">
    <property type="entry name" value="MmgE/PrpD_sf_2"/>
</dbReference>
<dbReference type="InterPro" id="IPR005656">
    <property type="entry name" value="MmgE_PrpD"/>
</dbReference>
<gene>
    <name evidence="4" type="ORF">WKW80_11535</name>
</gene>